<reference evidence="4" key="1">
    <citation type="journal article" date="2021" name="Elife">
        <title>Highly contiguous assemblies of 101 drosophilid genomes.</title>
        <authorList>
            <person name="Kim B.Y."/>
            <person name="Wang J.R."/>
            <person name="Miller D.E."/>
            <person name="Barmina O."/>
            <person name="Delaney E."/>
            <person name="Thompson A."/>
            <person name="Comeault A.A."/>
            <person name="Peede D."/>
            <person name="D'Agostino E.R."/>
            <person name="Pelaez J."/>
            <person name="Aguilar J.M."/>
            <person name="Haji D."/>
            <person name="Matsunaga T."/>
            <person name="Armstrong E.E."/>
            <person name="Zych M."/>
            <person name="Ogawa Y."/>
            <person name="Stamenkovic-Radak M."/>
            <person name="Jelic M."/>
            <person name="Veselinovic M.S."/>
            <person name="Tanaskovic M."/>
            <person name="Eric P."/>
            <person name="Gao J.J."/>
            <person name="Katoh T.K."/>
            <person name="Toda M.J."/>
            <person name="Watabe H."/>
            <person name="Watada M."/>
            <person name="Davis J.S."/>
            <person name="Moyle L.C."/>
            <person name="Manoli G."/>
            <person name="Bertolini E."/>
            <person name="Kostal V."/>
            <person name="Hawley R.S."/>
            <person name="Takahashi A."/>
            <person name="Jones C.D."/>
            <person name="Price D.K."/>
            <person name="Whiteman N."/>
            <person name="Kopp A."/>
            <person name="Matute D.R."/>
            <person name="Petrov D.A."/>
        </authorList>
    </citation>
    <scope>NUCLEOTIDE SEQUENCE [LARGE SCALE GENOMIC DNA]</scope>
</reference>
<dbReference type="GeneID" id="108041888"/>
<evidence type="ECO:0000313" key="4">
    <source>
        <dbReference type="Proteomes" id="UP001652680"/>
    </source>
</evidence>
<protein>
    <submittedName>
        <fullName evidence="5">Ejaculatory bulb-specific protein 1</fullName>
    </submittedName>
</protein>
<dbReference type="AlphaFoldDB" id="A0A6P4EBK5"/>
<name>A0A6P4EBK5_DRORH</name>
<feature type="compositionally biased region" description="Low complexity" evidence="1">
    <location>
        <begin position="140"/>
        <end position="150"/>
    </location>
</feature>
<feature type="signal peptide" evidence="2">
    <location>
        <begin position="1"/>
        <end position="20"/>
    </location>
</feature>
<feature type="compositionally biased region" description="Pro residues" evidence="1">
    <location>
        <begin position="176"/>
        <end position="185"/>
    </location>
</feature>
<reference evidence="5" key="2">
    <citation type="submission" date="2025-04" db="UniProtKB">
        <authorList>
            <consortium name="RefSeq"/>
        </authorList>
    </citation>
    <scope>IDENTIFICATION</scope>
</reference>
<dbReference type="Proteomes" id="UP001652680">
    <property type="component" value="Unassembled WGS sequence"/>
</dbReference>
<sequence length="342" mass="34124">MVRQLILVLSLILFWDSSHAVISELARQGESAIQGLADIKMAPLRYLDVLFGANPGGLRGLDGGIYGAGGPYSALATALQAAQAANILAGNDIMRPGYSKISAGVGQGSDLITIIKNQRPYDPYLIPPGFPGYNFGLGWPRPSSPSSPNSPNSPPGGPGSPGGFGPSRPGNSLPGSPFPGRPFPGGPFSFGPFPGGPFPAGPFPGRPFPGGSLPGRPFPISGGVGGSVGGGGGIFGNGGLLGTGLFGQNGLFGTGFLSGPSLDPFGIFTPFGNLLGGLGNLFGFSASTSTPVVTNPGIPLFGDKFGFLGRGLQGSISLDLGGTLPSPKGILGLLSPLLGVLG</sequence>
<keyword evidence="4" id="KW-1185">Reference proteome</keyword>
<feature type="compositionally biased region" description="Pro residues" evidence="1">
    <location>
        <begin position="194"/>
        <end position="207"/>
    </location>
</feature>
<keyword evidence="2" id="KW-0732">Signal</keyword>
<evidence type="ECO:0000313" key="3">
    <source>
        <dbReference type="EnsemblMetazoa" id="XP_016975430.1"/>
    </source>
</evidence>
<evidence type="ECO:0000256" key="2">
    <source>
        <dbReference type="SAM" id="SignalP"/>
    </source>
</evidence>
<reference evidence="3" key="3">
    <citation type="submission" date="2025-05" db="UniProtKB">
        <authorList>
            <consortium name="EnsemblMetazoa"/>
        </authorList>
    </citation>
    <scope>IDENTIFICATION</scope>
</reference>
<proteinExistence type="predicted"/>
<evidence type="ECO:0000256" key="1">
    <source>
        <dbReference type="SAM" id="MobiDB-lite"/>
    </source>
</evidence>
<organism evidence="5">
    <name type="scientific">Drosophila rhopaloa</name>
    <name type="common">Fruit fly</name>
    <dbReference type="NCBI Taxonomy" id="1041015"/>
    <lineage>
        <taxon>Eukaryota</taxon>
        <taxon>Metazoa</taxon>
        <taxon>Ecdysozoa</taxon>
        <taxon>Arthropoda</taxon>
        <taxon>Hexapoda</taxon>
        <taxon>Insecta</taxon>
        <taxon>Pterygota</taxon>
        <taxon>Neoptera</taxon>
        <taxon>Endopterygota</taxon>
        <taxon>Diptera</taxon>
        <taxon>Brachycera</taxon>
        <taxon>Muscomorpha</taxon>
        <taxon>Ephydroidea</taxon>
        <taxon>Drosophilidae</taxon>
        <taxon>Drosophila</taxon>
        <taxon>Sophophora</taxon>
    </lineage>
</organism>
<dbReference type="EnsemblMetazoa" id="XM_017119941.1">
    <property type="protein sequence ID" value="XP_016975430.1"/>
    <property type="gene ID" value="LOC108041888"/>
</dbReference>
<dbReference type="RefSeq" id="XP_016975430.1">
    <property type="nucleotide sequence ID" value="XM_017119941.1"/>
</dbReference>
<gene>
    <name evidence="5" type="primary">LOC108041888</name>
    <name evidence="3" type="synonym">108041888</name>
</gene>
<dbReference type="OrthoDB" id="7872944at2759"/>
<feature type="compositionally biased region" description="Low complexity" evidence="1">
    <location>
        <begin position="166"/>
        <end position="175"/>
    </location>
</feature>
<feature type="region of interest" description="Disordered" evidence="1">
    <location>
        <begin position="137"/>
        <end position="216"/>
    </location>
</feature>
<accession>A0A6P4EBK5</accession>
<evidence type="ECO:0000313" key="5">
    <source>
        <dbReference type="RefSeq" id="XP_016975430.1"/>
    </source>
</evidence>
<dbReference type="CTD" id="10682"/>
<feature type="chain" id="PRO_5027851218" evidence="2">
    <location>
        <begin position="21"/>
        <end position="342"/>
    </location>
</feature>